<sequence length="213" mass="23499">MKYSVEIKLLLVLISLLLNGCACVALSNSNEEFKDEHQRSIEFASSSVPAEYLGKIDGAYVYEVADLKNQKVIFRLPATDDKQIEISLDNVTSYSKPGKPATFHFNKENVTLDTDSDFPMNVDIYTASMQSGFSYTCKDGRFHNDIDKSIKEGITCGQLSRNCHGLSLFDSSILGLRKTGYLVAVPLDIASLPVVLPFAVIFAFTWCGPFGCP</sequence>
<reference evidence="1" key="1">
    <citation type="journal article" date="2020" name="mSystems">
        <title>Genome- and Community-Level Interaction Insights into Carbon Utilization and Element Cycling Functions of Hydrothermarchaeota in Hydrothermal Sediment.</title>
        <authorList>
            <person name="Zhou Z."/>
            <person name="Liu Y."/>
            <person name="Xu W."/>
            <person name="Pan J."/>
            <person name="Luo Z.H."/>
            <person name="Li M."/>
        </authorList>
    </citation>
    <scope>NUCLEOTIDE SEQUENCE [LARGE SCALE GENOMIC DNA]</scope>
    <source>
        <strain evidence="1">SpSt-349</strain>
    </source>
</reference>
<accession>A0A831U2K2</accession>
<evidence type="ECO:0000313" key="1">
    <source>
        <dbReference type="EMBL" id="HEN43028.1"/>
    </source>
</evidence>
<organism evidence="1">
    <name type="scientific">Geobacter metallireducens</name>
    <dbReference type="NCBI Taxonomy" id="28232"/>
    <lineage>
        <taxon>Bacteria</taxon>
        <taxon>Pseudomonadati</taxon>
        <taxon>Thermodesulfobacteriota</taxon>
        <taxon>Desulfuromonadia</taxon>
        <taxon>Geobacterales</taxon>
        <taxon>Geobacteraceae</taxon>
        <taxon>Geobacter</taxon>
    </lineage>
</organism>
<gene>
    <name evidence="1" type="ORF">ENQ87_11795</name>
</gene>
<protein>
    <submittedName>
        <fullName evidence="1">Uncharacterized protein</fullName>
    </submittedName>
</protein>
<name>A0A831U2K2_GEOME</name>
<dbReference type="AlphaFoldDB" id="A0A831U2K2"/>
<proteinExistence type="predicted"/>
<comment type="caution">
    <text evidence="1">The sequence shown here is derived from an EMBL/GenBank/DDBJ whole genome shotgun (WGS) entry which is preliminary data.</text>
</comment>
<dbReference type="EMBL" id="DSOV01000051">
    <property type="protein sequence ID" value="HEN43028.1"/>
    <property type="molecule type" value="Genomic_DNA"/>
</dbReference>